<dbReference type="AlphaFoldDB" id="A0A9W4E5L9"/>
<keyword evidence="2" id="KW-0378">Hydrolase</keyword>
<dbReference type="EMBL" id="CAJVAX010000003">
    <property type="protein sequence ID" value="CAG7616317.1"/>
    <property type="molecule type" value="Genomic_DNA"/>
</dbReference>
<proteinExistence type="predicted"/>
<keyword evidence="2" id="KW-0540">Nuclease</keyword>
<gene>
    <name evidence="2" type="ORF">SBRY_110171</name>
</gene>
<feature type="compositionally biased region" description="Basic and acidic residues" evidence="1">
    <location>
        <begin position="37"/>
        <end position="49"/>
    </location>
</feature>
<sequence length="111" mass="11685">MGGLLRRPRRRLRADHRGHGTRLRHGTTPRHPRGLRLARDLRRRADPAVRARGARPAADRGTGPGTGLPALPGLAPRQPPPGAGGAARAPALRAVRPLGPRNVDAGVGVGR</sequence>
<keyword evidence="2" id="KW-0269">Exonuclease</keyword>
<feature type="compositionally biased region" description="Low complexity" evidence="1">
    <location>
        <begin position="86"/>
        <end position="101"/>
    </location>
</feature>
<dbReference type="GO" id="GO:0004527">
    <property type="term" value="F:exonuclease activity"/>
    <property type="evidence" value="ECO:0007669"/>
    <property type="project" value="UniProtKB-KW"/>
</dbReference>
<protein>
    <submittedName>
        <fullName evidence="2">Exonuclease SbcC</fullName>
    </submittedName>
</protein>
<dbReference type="Proteomes" id="UP001153328">
    <property type="component" value="Unassembled WGS sequence"/>
</dbReference>
<comment type="caution">
    <text evidence="2">The sequence shown here is derived from an EMBL/GenBank/DDBJ whole genome shotgun (WGS) entry which is preliminary data.</text>
</comment>
<feature type="compositionally biased region" description="Basic residues" evidence="1">
    <location>
        <begin position="1"/>
        <end position="36"/>
    </location>
</feature>
<accession>A0A9W4E5L9</accession>
<organism evidence="2 3">
    <name type="scientific">Actinacidiphila bryophytorum</name>
    <dbReference type="NCBI Taxonomy" id="1436133"/>
    <lineage>
        <taxon>Bacteria</taxon>
        <taxon>Bacillati</taxon>
        <taxon>Actinomycetota</taxon>
        <taxon>Actinomycetes</taxon>
        <taxon>Kitasatosporales</taxon>
        <taxon>Streptomycetaceae</taxon>
        <taxon>Actinacidiphila</taxon>
    </lineage>
</organism>
<feature type="compositionally biased region" description="Low complexity" evidence="1">
    <location>
        <begin position="50"/>
        <end position="76"/>
    </location>
</feature>
<feature type="region of interest" description="Disordered" evidence="1">
    <location>
        <begin position="1"/>
        <end position="111"/>
    </location>
</feature>
<evidence type="ECO:0000313" key="2">
    <source>
        <dbReference type="EMBL" id="CAG7616317.1"/>
    </source>
</evidence>
<evidence type="ECO:0000313" key="3">
    <source>
        <dbReference type="Proteomes" id="UP001153328"/>
    </source>
</evidence>
<keyword evidence="3" id="KW-1185">Reference proteome</keyword>
<name>A0A9W4E5L9_9ACTN</name>
<reference evidence="2" key="1">
    <citation type="submission" date="2021-06" db="EMBL/GenBank/DDBJ databases">
        <authorList>
            <person name="Arsene-Ploetze F."/>
        </authorList>
    </citation>
    <scope>NUCLEOTIDE SEQUENCE</scope>
    <source>
        <strain evidence="2">SBRY1</strain>
    </source>
</reference>
<evidence type="ECO:0000256" key="1">
    <source>
        <dbReference type="SAM" id="MobiDB-lite"/>
    </source>
</evidence>